<dbReference type="Gene3D" id="2.40.30.170">
    <property type="match status" value="1"/>
</dbReference>
<dbReference type="Gene3D" id="2.40.420.20">
    <property type="match status" value="1"/>
</dbReference>
<keyword evidence="2" id="KW-0813">Transport</keyword>
<keyword evidence="5" id="KW-0472">Membrane</keyword>
<evidence type="ECO:0000259" key="3">
    <source>
        <dbReference type="Pfam" id="PF25954"/>
    </source>
</evidence>
<dbReference type="NCBIfam" id="TIGR01730">
    <property type="entry name" value="RND_mfp"/>
    <property type="match status" value="1"/>
</dbReference>
<dbReference type="STRING" id="228410.NE0346"/>
<dbReference type="PANTHER" id="PTHR30097">
    <property type="entry name" value="CATION EFFLUX SYSTEM PROTEIN CUSB"/>
    <property type="match status" value="1"/>
</dbReference>
<dbReference type="KEGG" id="neu:NE0346"/>
<dbReference type="InterPro" id="IPR058647">
    <property type="entry name" value="BSH_CzcB-like"/>
</dbReference>
<dbReference type="GO" id="GO:0030313">
    <property type="term" value="C:cell envelope"/>
    <property type="evidence" value="ECO:0007669"/>
    <property type="project" value="TreeGrafter"/>
</dbReference>
<dbReference type="SUPFAM" id="SSF111369">
    <property type="entry name" value="HlyD-like secretion proteins"/>
    <property type="match status" value="1"/>
</dbReference>
<reference evidence="5 6" key="1">
    <citation type="journal article" date="2003" name="J. Bacteriol.">
        <title>Complete genome sequence of the ammonia-oxidizing bacterium and obligate chemolithoautotroph Nitrosomonas europaea.</title>
        <authorList>
            <person name="Chain P."/>
            <person name="Lamerdin J."/>
            <person name="Larimer F."/>
            <person name="Regala W."/>
            <person name="Land M."/>
            <person name="Hauser L."/>
            <person name="Hooper A."/>
            <person name="Klotz M."/>
            <person name="Norton J."/>
            <person name="Sayavedra-Soto L."/>
            <person name="Arciero D."/>
            <person name="Hommes N."/>
            <person name="Whittaker M."/>
            <person name="Arp D."/>
        </authorList>
    </citation>
    <scope>NUCLEOTIDE SEQUENCE [LARGE SCALE GENOMIC DNA]</scope>
    <source>
        <strain evidence="6">ATCC 19718 / CIP 103999 / KCTC 2705 / NBRC 14298</strain>
    </source>
</reference>
<accession>Q82XD5</accession>
<dbReference type="HOGENOM" id="CLU_018816_13_3_4"/>
<dbReference type="EMBL" id="AL954747">
    <property type="protein sequence ID" value="CAD84257.1"/>
    <property type="molecule type" value="Genomic_DNA"/>
</dbReference>
<sequence>MNYMMKHRYQKIIIAIALILGSAIAGISGYFHSRQAAVHSETNNTNSSHNPDHLVFPANAPQLAYVKTSRAVISPLPASEPLTARLALAENHTARIIPAVAGRILQLHAEIGDQVSMGAPLATLDSPDFGTALADLHKAEADVLRKHLTYKRAQELLAGDAIARRDVESARAEWQIAAAETERARLRIRNLSPNSKIQNEQLVLRAPVAGIVVERQANPGTEVRPDQGVPLFVISNLSRLWVQVDVPEHLIGRVHTDNPLLLSFDAFPGESFFATITRIAPQLDPNVRRVQVRAEIDNPDGRLRPAMFARARLADSQAVNVIRLPAVSVITHGIYPTVFIETAPGQFVQRQIRIAFQDAESVWLEPENSSVQAGEEVVTDGAMLLASELAAGN</sequence>
<feature type="domain" description="CzcB-like barrel-sandwich hybrid" evidence="4">
    <location>
        <begin position="93"/>
        <end position="229"/>
    </location>
</feature>
<dbReference type="GO" id="GO:0015679">
    <property type="term" value="P:plasma membrane copper ion transport"/>
    <property type="evidence" value="ECO:0007669"/>
    <property type="project" value="TreeGrafter"/>
</dbReference>
<keyword evidence="5" id="KW-0812">Transmembrane</keyword>
<organism evidence="5 6">
    <name type="scientific">Nitrosomonas europaea (strain ATCC 19718 / CIP 103999 / KCTC 2705 / NBRC 14298)</name>
    <dbReference type="NCBI Taxonomy" id="228410"/>
    <lineage>
        <taxon>Bacteria</taxon>
        <taxon>Pseudomonadati</taxon>
        <taxon>Pseudomonadota</taxon>
        <taxon>Betaproteobacteria</taxon>
        <taxon>Nitrosomonadales</taxon>
        <taxon>Nitrosomonadaceae</taxon>
        <taxon>Nitrosomonas</taxon>
    </lineage>
</organism>
<keyword evidence="6" id="KW-1185">Reference proteome</keyword>
<dbReference type="Gene3D" id="1.10.287.470">
    <property type="entry name" value="Helix hairpin bin"/>
    <property type="match status" value="1"/>
</dbReference>
<name>Q82XD5_NITEU</name>
<dbReference type="AlphaFoldDB" id="Q82XD5"/>
<dbReference type="PhylomeDB" id="Q82XD5"/>
<feature type="domain" description="CusB-like beta-barrel" evidence="3">
    <location>
        <begin position="240"/>
        <end position="316"/>
    </location>
</feature>
<dbReference type="eggNOG" id="COG0845">
    <property type="taxonomic scope" value="Bacteria"/>
</dbReference>
<evidence type="ECO:0000256" key="1">
    <source>
        <dbReference type="ARBA" id="ARBA00009477"/>
    </source>
</evidence>
<protein>
    <submittedName>
        <fullName evidence="5">Possible cation transporter transmembrane protein</fullName>
    </submittedName>
</protein>
<evidence type="ECO:0000256" key="2">
    <source>
        <dbReference type="ARBA" id="ARBA00022448"/>
    </source>
</evidence>
<dbReference type="FunFam" id="2.40.30.170:FF:000010">
    <property type="entry name" value="Efflux RND transporter periplasmic adaptor subunit"/>
    <property type="match status" value="1"/>
</dbReference>
<dbReference type="Pfam" id="PF25954">
    <property type="entry name" value="Beta-barrel_RND_2"/>
    <property type="match status" value="1"/>
</dbReference>
<dbReference type="InterPro" id="IPR058792">
    <property type="entry name" value="Beta-barrel_RND_2"/>
</dbReference>
<comment type="similarity">
    <text evidence="1">Belongs to the membrane fusion protein (MFP) (TC 8.A.1) family.</text>
</comment>
<dbReference type="InterPro" id="IPR006143">
    <property type="entry name" value="RND_pump_MFP"/>
</dbReference>
<evidence type="ECO:0000259" key="4">
    <source>
        <dbReference type="Pfam" id="PF25973"/>
    </source>
</evidence>
<dbReference type="InterPro" id="IPR051909">
    <property type="entry name" value="MFP_Cation_Efflux"/>
</dbReference>
<dbReference type="Proteomes" id="UP000001416">
    <property type="component" value="Chromosome"/>
</dbReference>
<dbReference type="GO" id="GO:0016020">
    <property type="term" value="C:membrane"/>
    <property type="evidence" value="ECO:0007669"/>
    <property type="project" value="InterPro"/>
</dbReference>
<dbReference type="Gene3D" id="2.40.50.100">
    <property type="match status" value="1"/>
</dbReference>
<evidence type="ECO:0000313" key="5">
    <source>
        <dbReference type="EMBL" id="CAD84257.1"/>
    </source>
</evidence>
<dbReference type="PANTHER" id="PTHR30097:SF4">
    <property type="entry name" value="SLR6042 PROTEIN"/>
    <property type="match status" value="1"/>
</dbReference>
<gene>
    <name evidence="5" type="ordered locus">NE0346</name>
</gene>
<evidence type="ECO:0000313" key="6">
    <source>
        <dbReference type="Proteomes" id="UP000001416"/>
    </source>
</evidence>
<dbReference type="GO" id="GO:0022857">
    <property type="term" value="F:transmembrane transporter activity"/>
    <property type="evidence" value="ECO:0007669"/>
    <property type="project" value="InterPro"/>
</dbReference>
<dbReference type="GO" id="GO:0060003">
    <property type="term" value="P:copper ion export"/>
    <property type="evidence" value="ECO:0007669"/>
    <property type="project" value="TreeGrafter"/>
</dbReference>
<dbReference type="Pfam" id="PF25973">
    <property type="entry name" value="BSH_CzcB"/>
    <property type="match status" value="1"/>
</dbReference>
<proteinExistence type="inferred from homology"/>